<protein>
    <submittedName>
        <fullName evidence="1">Uncharacterized protein</fullName>
    </submittedName>
</protein>
<proteinExistence type="predicted"/>
<dbReference type="EMBL" id="LR796844">
    <property type="protein sequence ID" value="CAB4169723.1"/>
    <property type="molecule type" value="Genomic_DNA"/>
</dbReference>
<accession>A0A6J5PE34</accession>
<reference evidence="1" key="1">
    <citation type="submission" date="2020-05" db="EMBL/GenBank/DDBJ databases">
        <authorList>
            <person name="Chiriac C."/>
            <person name="Salcher M."/>
            <person name="Ghai R."/>
            <person name="Kavagutti S V."/>
        </authorList>
    </citation>
    <scope>NUCLEOTIDE SEQUENCE</scope>
</reference>
<evidence type="ECO:0000313" key="1">
    <source>
        <dbReference type="EMBL" id="CAB4169723.1"/>
    </source>
</evidence>
<dbReference type="EMBL" id="LR797254">
    <property type="protein sequence ID" value="CAB4198086.1"/>
    <property type="molecule type" value="Genomic_DNA"/>
</dbReference>
<gene>
    <name evidence="2" type="ORF">UFOVP1305_50</name>
    <name evidence="1" type="ORF">UFOVP896_88</name>
</gene>
<evidence type="ECO:0000313" key="2">
    <source>
        <dbReference type="EMBL" id="CAB4198086.1"/>
    </source>
</evidence>
<sequence>MSTIATTDFTAADGAAWPTLSNGAAWTYQTEGNAFAVAPSRTVLSNQGKTLATANNTAGNRSWERALITNTATDPFVSVLIAANLNIGNALPNSAGIFLRKLSTNQYYYVYCYSTSDKAGTYYGIAIAKESPVSTFTTLAASTSSTLSYLQGTNATGGFMLQAKIVPSGSGIIISARTWYGNDPTSPPIKWVNSGVNLDAGATVGMSLGVTDASPIAGNLNGLFVARAGGGGATTAIFDQYAYYDQAPLVIQDWSGIPSAETFYSLRSGSQGIQQAMLKIGGLATAEAFGGVRRLDLLASSIGGVISGEQFGSFTRIDQSQAIGSISTGEQFGGLLLSSVFGVGSILSGEQVAGIKNLIDLATQSLLPGSILSAEQVAGVKDFINLGTQALNKVGGIATAEAFGSFTIYVRGGSVIAAHTLTGVAVASAPTLVGLVSTLESIVGSAVTVLNLSGEVSTIESLTGAVASTHLLSP</sequence>
<organism evidence="1">
    <name type="scientific">uncultured Caudovirales phage</name>
    <dbReference type="NCBI Taxonomy" id="2100421"/>
    <lineage>
        <taxon>Viruses</taxon>
        <taxon>Duplodnaviria</taxon>
        <taxon>Heunggongvirae</taxon>
        <taxon>Uroviricota</taxon>
        <taxon>Caudoviricetes</taxon>
        <taxon>Peduoviridae</taxon>
        <taxon>Maltschvirus</taxon>
        <taxon>Maltschvirus maltsch</taxon>
    </lineage>
</organism>
<name>A0A6J5PE34_9CAUD</name>